<dbReference type="AlphaFoldDB" id="A0A1Y3B063"/>
<dbReference type="Proteomes" id="UP000194236">
    <property type="component" value="Unassembled WGS sequence"/>
</dbReference>
<feature type="non-terminal residue" evidence="3">
    <location>
        <position position="160"/>
    </location>
</feature>
<reference evidence="3 4" key="1">
    <citation type="submission" date="2017-03" db="EMBL/GenBank/DDBJ databases">
        <title>Genome Survey of Euroglyphus maynei.</title>
        <authorList>
            <person name="Arlian L.G."/>
            <person name="Morgan M.S."/>
            <person name="Rider S.D."/>
        </authorList>
    </citation>
    <scope>NUCLEOTIDE SEQUENCE [LARGE SCALE GENOMIC DNA]</scope>
    <source>
        <strain evidence="3">Arlian Lab</strain>
        <tissue evidence="3">Whole body</tissue>
    </source>
</reference>
<evidence type="ECO:0000313" key="3">
    <source>
        <dbReference type="EMBL" id="OTF73434.1"/>
    </source>
</evidence>
<organism evidence="3 4">
    <name type="scientific">Euroglyphus maynei</name>
    <name type="common">Mayne's house dust mite</name>
    <dbReference type="NCBI Taxonomy" id="6958"/>
    <lineage>
        <taxon>Eukaryota</taxon>
        <taxon>Metazoa</taxon>
        <taxon>Ecdysozoa</taxon>
        <taxon>Arthropoda</taxon>
        <taxon>Chelicerata</taxon>
        <taxon>Arachnida</taxon>
        <taxon>Acari</taxon>
        <taxon>Acariformes</taxon>
        <taxon>Sarcoptiformes</taxon>
        <taxon>Astigmata</taxon>
        <taxon>Psoroptidia</taxon>
        <taxon>Analgoidea</taxon>
        <taxon>Pyroglyphidae</taxon>
        <taxon>Pyroglyphinae</taxon>
        <taxon>Euroglyphus</taxon>
    </lineage>
</organism>
<protein>
    <submittedName>
        <fullName evidence="3">Uncharacterized protein</fullName>
    </submittedName>
</protein>
<keyword evidence="4" id="KW-1185">Reference proteome</keyword>
<name>A0A1Y3B063_EURMA</name>
<sequence>MTRYSNSNNLVDFNELNKIISLVKNFDECRKKWAESLVTIRERDEMIGKQREEIHRLNIRYESLKRTLALESKAKDELQKECNVMRKTLILLRSMVATNQQQYVTEHRTLTDRLSSMNIDHNDQSSIGDNDQTDTDTGSLLFDKSDDGLVSTQIKSTESN</sequence>
<evidence type="ECO:0000256" key="2">
    <source>
        <dbReference type="SAM" id="MobiDB-lite"/>
    </source>
</evidence>
<proteinExistence type="predicted"/>
<dbReference type="EMBL" id="MUJZ01051606">
    <property type="protein sequence ID" value="OTF73434.1"/>
    <property type="molecule type" value="Genomic_DNA"/>
</dbReference>
<gene>
    <name evidence="3" type="ORF">BLA29_009251</name>
</gene>
<feature type="coiled-coil region" evidence="1">
    <location>
        <begin position="47"/>
        <end position="81"/>
    </location>
</feature>
<feature type="region of interest" description="Disordered" evidence="2">
    <location>
        <begin position="115"/>
        <end position="144"/>
    </location>
</feature>
<keyword evidence="1" id="KW-0175">Coiled coil</keyword>
<accession>A0A1Y3B063</accession>
<comment type="caution">
    <text evidence="3">The sequence shown here is derived from an EMBL/GenBank/DDBJ whole genome shotgun (WGS) entry which is preliminary data.</text>
</comment>
<evidence type="ECO:0000256" key="1">
    <source>
        <dbReference type="SAM" id="Coils"/>
    </source>
</evidence>
<evidence type="ECO:0000313" key="4">
    <source>
        <dbReference type="Proteomes" id="UP000194236"/>
    </source>
</evidence>
<feature type="compositionally biased region" description="Polar residues" evidence="2">
    <location>
        <begin position="115"/>
        <end position="138"/>
    </location>
</feature>